<evidence type="ECO:0000256" key="1">
    <source>
        <dbReference type="ARBA" id="ARBA00003618"/>
    </source>
</evidence>
<dbReference type="InterPro" id="IPR004604">
    <property type="entry name" value="DNA_recomb/repair_RecN"/>
</dbReference>
<comment type="similarity">
    <text evidence="2 9">Belongs to the RecN family.</text>
</comment>
<organism evidence="12 13">
    <name type="scientific">Tistrella bauzanensis</name>
    <dbReference type="NCBI Taxonomy" id="657419"/>
    <lineage>
        <taxon>Bacteria</taxon>
        <taxon>Pseudomonadati</taxon>
        <taxon>Pseudomonadota</taxon>
        <taxon>Alphaproteobacteria</taxon>
        <taxon>Geminicoccales</taxon>
        <taxon>Geminicoccaceae</taxon>
        <taxon>Tistrella</taxon>
    </lineage>
</organism>
<evidence type="ECO:0000313" key="13">
    <source>
        <dbReference type="Proteomes" id="UP000603352"/>
    </source>
</evidence>
<feature type="coiled-coil region" evidence="10">
    <location>
        <begin position="166"/>
        <end position="193"/>
    </location>
</feature>
<dbReference type="SUPFAM" id="SSF52540">
    <property type="entry name" value="P-loop containing nucleoside triphosphate hydrolases"/>
    <property type="match status" value="2"/>
</dbReference>
<keyword evidence="5 9" id="KW-0227">DNA damage</keyword>
<dbReference type="Proteomes" id="UP000603352">
    <property type="component" value="Unassembled WGS sequence"/>
</dbReference>
<evidence type="ECO:0000256" key="7">
    <source>
        <dbReference type="ARBA" id="ARBA00023204"/>
    </source>
</evidence>
<proteinExistence type="inferred from homology"/>
<evidence type="ECO:0000259" key="11">
    <source>
        <dbReference type="Pfam" id="PF02463"/>
    </source>
</evidence>
<dbReference type="PANTHER" id="PTHR11059">
    <property type="entry name" value="DNA REPAIR PROTEIN RECN"/>
    <property type="match status" value="1"/>
</dbReference>
<keyword evidence="13" id="KW-1185">Reference proteome</keyword>
<comment type="caution">
    <text evidence="12">The sequence shown here is derived from an EMBL/GenBank/DDBJ whole genome shotgun (WGS) entry which is preliminary data.</text>
</comment>
<evidence type="ECO:0000256" key="6">
    <source>
        <dbReference type="ARBA" id="ARBA00022840"/>
    </source>
</evidence>
<dbReference type="Pfam" id="PF02463">
    <property type="entry name" value="SMC_N"/>
    <property type="match status" value="1"/>
</dbReference>
<evidence type="ECO:0000256" key="3">
    <source>
        <dbReference type="ARBA" id="ARBA00021315"/>
    </source>
</evidence>
<keyword evidence="6" id="KW-0067">ATP-binding</keyword>
<evidence type="ECO:0000313" key="12">
    <source>
        <dbReference type="EMBL" id="GGB23624.1"/>
    </source>
</evidence>
<evidence type="ECO:0000256" key="5">
    <source>
        <dbReference type="ARBA" id="ARBA00022763"/>
    </source>
</evidence>
<dbReference type="NCBIfam" id="TIGR00634">
    <property type="entry name" value="recN"/>
    <property type="match status" value="1"/>
</dbReference>
<dbReference type="PANTHER" id="PTHR11059:SF0">
    <property type="entry name" value="DNA REPAIR PROTEIN RECN"/>
    <property type="match status" value="1"/>
</dbReference>
<evidence type="ECO:0000256" key="2">
    <source>
        <dbReference type="ARBA" id="ARBA00009441"/>
    </source>
</evidence>
<dbReference type="EMBL" id="BMDZ01000001">
    <property type="protein sequence ID" value="GGB23624.1"/>
    <property type="molecule type" value="Genomic_DNA"/>
</dbReference>
<dbReference type="PIRSF" id="PIRSF003128">
    <property type="entry name" value="RecN"/>
    <property type="match status" value="1"/>
</dbReference>
<evidence type="ECO:0000256" key="4">
    <source>
        <dbReference type="ARBA" id="ARBA00022741"/>
    </source>
</evidence>
<keyword evidence="10" id="KW-0175">Coiled coil</keyword>
<reference evidence="13" key="1">
    <citation type="journal article" date="2019" name="Int. J. Syst. Evol. Microbiol.">
        <title>The Global Catalogue of Microorganisms (GCM) 10K type strain sequencing project: providing services to taxonomists for standard genome sequencing and annotation.</title>
        <authorList>
            <consortium name="The Broad Institute Genomics Platform"/>
            <consortium name="The Broad Institute Genome Sequencing Center for Infectious Disease"/>
            <person name="Wu L."/>
            <person name="Ma J."/>
        </authorList>
    </citation>
    <scope>NUCLEOTIDE SEQUENCE [LARGE SCALE GENOMIC DNA]</scope>
    <source>
        <strain evidence="13">CGMCC 1.10188</strain>
    </source>
</reference>
<comment type="function">
    <text evidence="1 9">May be involved in recombinational repair of damaged DNA.</text>
</comment>
<protein>
    <recommendedName>
        <fullName evidence="3 9">DNA repair protein RecN</fullName>
    </recommendedName>
    <alternativeName>
        <fullName evidence="8 9">Recombination protein N</fullName>
    </alternativeName>
</protein>
<name>A0ABQ1I935_9PROT</name>
<dbReference type="RefSeq" id="WP_188573999.1">
    <property type="nucleotide sequence ID" value="NZ_BMDZ01000001.1"/>
</dbReference>
<dbReference type="CDD" id="cd03241">
    <property type="entry name" value="ABC_RecN"/>
    <property type="match status" value="2"/>
</dbReference>
<sequence length="560" mass="59384">MLASLSIRDVVLIDRLDLDLGSGLAVLTGETGAGKSILLDALGLALGARGDSGLVRAGATQASVTAVFELAPGHAVWAVLDEQAIPVEASLTLRRVVTADGRSRAWINDRAVGVTLLRQIGDYLVEIHGQHDQHGLLDPRTHRDVLDQFGGHDALRAATARAFREMQAADAARDRAEAEAEAVRREEDHLRTSLADLVKLKPEPGEEADLVARRQRLQNADRVVSALNAALDALNGEPGLEMRLLDADRALQRLPDADTEPRVAQLRAGLERASIEIGEGVAAIERLMADLDLGEDSLESVEDRLYALRAAARRHQVTTEDLPELSRHLRERLDLIDGGIGGVAKLAAAATAARAAYKTAAAALSTARRGAADALVTAISAELVPLRMGRVELAVAFDPLPEGSWGPEGTERCQFMVRTNPGAPAGPLARVASGGELSRLMLALKVVLARTASAGTLVFDEVDSGIGGAVADAVGERLQRLGGHAQVLVVTHNPQVAARGDLHLRVAKRVEDGQTLTEVRALDATERREEVARMLSGAELTAEARAAADRLMSLASRDVA</sequence>
<keyword evidence="7 9" id="KW-0234">DNA repair</keyword>
<dbReference type="Gene3D" id="3.40.50.300">
    <property type="entry name" value="P-loop containing nucleotide triphosphate hydrolases"/>
    <property type="match status" value="2"/>
</dbReference>
<dbReference type="InterPro" id="IPR003395">
    <property type="entry name" value="RecF/RecN/SMC_N"/>
</dbReference>
<feature type="domain" description="RecF/RecN/SMC N-terminal" evidence="11">
    <location>
        <begin position="14"/>
        <end position="508"/>
    </location>
</feature>
<evidence type="ECO:0000256" key="9">
    <source>
        <dbReference type="PIRNR" id="PIRNR003128"/>
    </source>
</evidence>
<keyword evidence="4" id="KW-0547">Nucleotide-binding</keyword>
<gene>
    <name evidence="12" type="primary">recN</name>
    <name evidence="12" type="ORF">GCM10011505_01070</name>
</gene>
<accession>A0ABQ1I935</accession>
<dbReference type="InterPro" id="IPR027417">
    <property type="entry name" value="P-loop_NTPase"/>
</dbReference>
<evidence type="ECO:0000256" key="8">
    <source>
        <dbReference type="ARBA" id="ARBA00033408"/>
    </source>
</evidence>
<evidence type="ECO:0000256" key="10">
    <source>
        <dbReference type="SAM" id="Coils"/>
    </source>
</evidence>